<organism evidence="2 3">
    <name type="scientific">Nepenthes gracilis</name>
    <name type="common">Slender pitcher plant</name>
    <dbReference type="NCBI Taxonomy" id="150966"/>
    <lineage>
        <taxon>Eukaryota</taxon>
        <taxon>Viridiplantae</taxon>
        <taxon>Streptophyta</taxon>
        <taxon>Embryophyta</taxon>
        <taxon>Tracheophyta</taxon>
        <taxon>Spermatophyta</taxon>
        <taxon>Magnoliopsida</taxon>
        <taxon>eudicotyledons</taxon>
        <taxon>Gunneridae</taxon>
        <taxon>Pentapetalae</taxon>
        <taxon>Caryophyllales</taxon>
        <taxon>Nepenthaceae</taxon>
        <taxon>Nepenthes</taxon>
    </lineage>
</organism>
<evidence type="ECO:0000313" key="2">
    <source>
        <dbReference type="EMBL" id="GMH07082.1"/>
    </source>
</evidence>
<feature type="compositionally biased region" description="Basic residues" evidence="1">
    <location>
        <begin position="151"/>
        <end position="161"/>
    </location>
</feature>
<gene>
    <name evidence="2" type="ORF">Nepgr_008922</name>
</gene>
<feature type="compositionally biased region" description="Polar residues" evidence="1">
    <location>
        <begin position="197"/>
        <end position="223"/>
    </location>
</feature>
<feature type="region of interest" description="Disordered" evidence="1">
    <location>
        <begin position="192"/>
        <end position="241"/>
    </location>
</feature>
<dbReference type="Proteomes" id="UP001279734">
    <property type="component" value="Unassembled WGS sequence"/>
</dbReference>
<dbReference type="PANTHER" id="PTHR36756:SF1">
    <property type="entry name" value="EXPRESSED PROTEIN"/>
    <property type="match status" value="1"/>
</dbReference>
<accession>A0AAD3SAD9</accession>
<name>A0AAD3SAD9_NEPGR</name>
<feature type="compositionally biased region" description="Basic and acidic residues" evidence="1">
    <location>
        <begin position="60"/>
        <end position="77"/>
    </location>
</feature>
<reference evidence="2" key="1">
    <citation type="submission" date="2023-05" db="EMBL/GenBank/DDBJ databases">
        <title>Nepenthes gracilis genome sequencing.</title>
        <authorList>
            <person name="Fukushima K."/>
        </authorList>
    </citation>
    <scope>NUCLEOTIDE SEQUENCE</scope>
    <source>
        <strain evidence="2">SING2019-196</strain>
    </source>
</reference>
<evidence type="ECO:0000256" key="1">
    <source>
        <dbReference type="SAM" id="MobiDB-lite"/>
    </source>
</evidence>
<protein>
    <submittedName>
        <fullName evidence="2">Uncharacterized protein</fullName>
    </submittedName>
</protein>
<feature type="region of interest" description="Disordered" evidence="1">
    <location>
        <begin position="144"/>
        <end position="171"/>
    </location>
</feature>
<dbReference type="AlphaFoldDB" id="A0AAD3SAD9"/>
<evidence type="ECO:0000313" key="3">
    <source>
        <dbReference type="Proteomes" id="UP001279734"/>
    </source>
</evidence>
<dbReference type="PANTHER" id="PTHR36756">
    <property type="entry name" value="EXPRESSED PROTEIN"/>
    <property type="match status" value="1"/>
</dbReference>
<feature type="region of interest" description="Disordered" evidence="1">
    <location>
        <begin position="56"/>
        <end position="94"/>
    </location>
</feature>
<keyword evidence="3" id="KW-1185">Reference proteome</keyword>
<proteinExistence type="predicted"/>
<sequence length="331" mass="35877">MVLFGRIAEVLEINVAKVCGLHIHQKMDGVACNEGLKRTLPPWMLRVTATDQACNPESRCQGKDDDLDELVGKDSKSKPVRIKQQGPKVQSNEKESIKANSCLLKECMAKGSKRKPNKQDVHNSGCIPGVDPDKENYVVAGGRFHGDASSKKKKEGKLKAKPRNETAKSIPSEELTVEDLISIAEEFVNAGKDKEQQLSSCTTCESESQPPLTILSKNESGNDPNAVKGDGMSLKDASAASDSEIIESLPNEGSIISSSKTGDPAQDMLDLFLGPLLKRPKQVERKAEVLTERILLDYELSKLSQDSAVGNAAPPTKKKGSLKNEIAMLLN</sequence>
<dbReference type="EMBL" id="BSYO01000007">
    <property type="protein sequence ID" value="GMH07082.1"/>
    <property type="molecule type" value="Genomic_DNA"/>
</dbReference>
<comment type="caution">
    <text evidence="2">The sequence shown here is derived from an EMBL/GenBank/DDBJ whole genome shotgun (WGS) entry which is preliminary data.</text>
</comment>